<feature type="non-terminal residue" evidence="2">
    <location>
        <position position="198"/>
    </location>
</feature>
<dbReference type="EC" id="1.8.4.10" evidence="2"/>
<feature type="compositionally biased region" description="Basic residues" evidence="1">
    <location>
        <begin position="87"/>
        <end position="112"/>
    </location>
</feature>
<feature type="compositionally biased region" description="Basic and acidic residues" evidence="1">
    <location>
        <begin position="51"/>
        <end position="60"/>
    </location>
</feature>
<protein>
    <submittedName>
        <fullName evidence="2">Adenylyl-sulfate reductase [thioredoxin]</fullName>
        <ecNumber evidence="2">1.8.4.10</ecNumber>
    </submittedName>
</protein>
<feature type="compositionally biased region" description="Low complexity" evidence="1">
    <location>
        <begin position="9"/>
        <end position="19"/>
    </location>
</feature>
<gene>
    <name evidence="2" type="ORF">AVDCRST_MAG13-196</name>
</gene>
<feature type="non-terminal residue" evidence="2">
    <location>
        <position position="1"/>
    </location>
</feature>
<keyword evidence="2" id="KW-0560">Oxidoreductase</keyword>
<proteinExistence type="predicted"/>
<feature type="compositionally biased region" description="Basic residues" evidence="1">
    <location>
        <begin position="33"/>
        <end position="50"/>
    </location>
</feature>
<name>A0A6J4R9G9_9ACTN</name>
<dbReference type="GO" id="GO:0043866">
    <property type="term" value="F:adenylyl-sulfate reductase (thioredoxin) activity"/>
    <property type="evidence" value="ECO:0007669"/>
    <property type="project" value="UniProtKB-EC"/>
</dbReference>
<organism evidence="2">
    <name type="scientific">uncultured Solirubrobacteraceae bacterium</name>
    <dbReference type="NCBI Taxonomy" id="1162706"/>
    <lineage>
        <taxon>Bacteria</taxon>
        <taxon>Bacillati</taxon>
        <taxon>Actinomycetota</taxon>
        <taxon>Thermoleophilia</taxon>
        <taxon>Solirubrobacterales</taxon>
        <taxon>Solirubrobacteraceae</taxon>
        <taxon>environmental samples</taxon>
    </lineage>
</organism>
<dbReference type="AlphaFoldDB" id="A0A6J4R9G9"/>
<accession>A0A6J4R9G9</accession>
<dbReference type="EMBL" id="CADCVO010000032">
    <property type="protein sequence ID" value="CAA9467821.1"/>
    <property type="molecule type" value="Genomic_DNA"/>
</dbReference>
<evidence type="ECO:0000313" key="2">
    <source>
        <dbReference type="EMBL" id="CAA9467821.1"/>
    </source>
</evidence>
<evidence type="ECO:0000256" key="1">
    <source>
        <dbReference type="SAM" id="MobiDB-lite"/>
    </source>
</evidence>
<reference evidence="2" key="1">
    <citation type="submission" date="2020-02" db="EMBL/GenBank/DDBJ databases">
        <authorList>
            <person name="Meier V. D."/>
        </authorList>
    </citation>
    <scope>NUCLEOTIDE SEQUENCE</scope>
    <source>
        <strain evidence="2">AVDCRST_MAG13</strain>
    </source>
</reference>
<sequence length="198" mass="21421">ARSEGDPRAGGAPRAARGPVLLPEGGVGDPRRAAHGRAARPRRHDRHRRPVPRDARDVEALRGPLRLAHRRGGRERSGLAVDGARALLRRRQGGRAGPRARGRRRVDHRHPPRAGSDARRHGARRGRPQAGDREVQPAGPVDRAGPLAPDPRAGPALPSAPRPGLRVHRLRAVHASGLGPRRALGGYGQDRMRAPRRL</sequence>
<feature type="region of interest" description="Disordered" evidence="1">
    <location>
        <begin position="1"/>
        <end position="198"/>
    </location>
</feature>